<keyword evidence="7" id="KW-1133">Transmembrane helix</keyword>
<sequence>MLQPKLKSKVRCTDHDIGEVTKVVLDPLSHEISHIVVSMNGSGERQVAMGHVQVVTDDLVQLRAPSTEILALPPFKRDDYVTTHEVEISHLEDHIHVTPGEVLVPLPDLEKSVKRRTFFMNFTNVIGFLIGLPIAYPIVRFLMKPMYADFDNEWLKVGNVSKIKQDDVGVQFKYKKKVKEVYMPEAEVDKNVWVLRATPELLERVYQGKDAEFRDARGRTIWTNKKDVPYLAFSGKCPHLGCAFKWRQHKSLGQVFLCPCHLSIYDAAGQVLDGPAPRALDALPVRVSAAGEVEVIDMEFKAGTKSQIRII</sequence>
<evidence type="ECO:0000256" key="6">
    <source>
        <dbReference type="ARBA" id="ARBA00034078"/>
    </source>
</evidence>
<dbReference type="GO" id="GO:0016491">
    <property type="term" value="F:oxidoreductase activity"/>
    <property type="evidence" value="ECO:0007669"/>
    <property type="project" value="UniProtKB-KW"/>
</dbReference>
<feature type="domain" description="Rieske" evidence="8">
    <location>
        <begin position="193"/>
        <end position="287"/>
    </location>
</feature>
<dbReference type="STRING" id="1742973.COMA2_50028"/>
<dbReference type="PROSITE" id="PS51296">
    <property type="entry name" value="RIESKE"/>
    <property type="match status" value="1"/>
</dbReference>
<evidence type="ECO:0000313" key="9">
    <source>
        <dbReference type="EMBL" id="CUS38326.1"/>
    </source>
</evidence>
<dbReference type="InterPro" id="IPR014349">
    <property type="entry name" value="Rieske_Fe-S_prot"/>
</dbReference>
<gene>
    <name evidence="9" type="ORF">COMA2_50028</name>
</gene>
<keyword evidence="9" id="KW-0560">Oxidoreductase</keyword>
<dbReference type="InterPro" id="IPR005805">
    <property type="entry name" value="Rieske_Fe-S_prot_C"/>
</dbReference>
<dbReference type="SUPFAM" id="SSF50346">
    <property type="entry name" value="PRC-barrel domain"/>
    <property type="match status" value="1"/>
</dbReference>
<dbReference type="InterPro" id="IPR011033">
    <property type="entry name" value="PRC_barrel-like_sf"/>
</dbReference>
<keyword evidence="7" id="KW-0812">Transmembrane</keyword>
<accession>A0A0S4LQT7</accession>
<dbReference type="PRINTS" id="PR00162">
    <property type="entry name" value="RIESKE"/>
</dbReference>
<evidence type="ECO:0000313" key="10">
    <source>
        <dbReference type="Proteomes" id="UP000198736"/>
    </source>
</evidence>
<dbReference type="Proteomes" id="UP000198736">
    <property type="component" value="Unassembled WGS sequence"/>
</dbReference>
<reference evidence="10" key="1">
    <citation type="submission" date="2015-10" db="EMBL/GenBank/DDBJ databases">
        <authorList>
            <person name="Luecker S."/>
            <person name="Luecker S."/>
        </authorList>
    </citation>
    <scope>NUCLEOTIDE SEQUENCE [LARGE SCALE GENOMIC DNA]</scope>
</reference>
<keyword evidence="10" id="KW-1185">Reference proteome</keyword>
<protein>
    <submittedName>
        <fullName evidence="9">Putative Quinol-cytochrome c reductase, Rieske iron-sulfur subunit</fullName>
        <ecNumber evidence="9">1.10.2.2</ecNumber>
    </submittedName>
</protein>
<keyword evidence="3" id="KW-0408">Iron</keyword>
<dbReference type="Pfam" id="PF00355">
    <property type="entry name" value="Rieske"/>
    <property type="match status" value="1"/>
</dbReference>
<dbReference type="EC" id="1.10.2.2" evidence="9"/>
<dbReference type="InterPro" id="IPR036922">
    <property type="entry name" value="Rieske_2Fe-2S_sf"/>
</dbReference>
<dbReference type="Gene3D" id="2.102.10.10">
    <property type="entry name" value="Rieske [2Fe-2S] iron-sulphur domain"/>
    <property type="match status" value="1"/>
</dbReference>
<dbReference type="GO" id="GO:0051537">
    <property type="term" value="F:2 iron, 2 sulfur cluster binding"/>
    <property type="evidence" value="ECO:0007669"/>
    <property type="project" value="UniProtKB-KW"/>
</dbReference>
<dbReference type="PANTHER" id="PTHR10134">
    <property type="entry name" value="CYTOCHROME B-C1 COMPLEX SUBUNIT RIESKE, MITOCHONDRIAL"/>
    <property type="match status" value="1"/>
</dbReference>
<evidence type="ECO:0000256" key="1">
    <source>
        <dbReference type="ARBA" id="ARBA00022714"/>
    </source>
</evidence>
<comment type="cofactor">
    <cofactor evidence="6">
        <name>[2Fe-2S] cluster</name>
        <dbReference type="ChEBI" id="CHEBI:190135"/>
    </cofactor>
</comment>
<dbReference type="EMBL" id="CZPZ01000032">
    <property type="protein sequence ID" value="CUS38326.1"/>
    <property type="molecule type" value="Genomic_DNA"/>
</dbReference>
<keyword evidence="7" id="KW-0472">Membrane</keyword>
<keyword evidence="2" id="KW-0479">Metal-binding</keyword>
<keyword evidence="1" id="KW-0001">2Fe-2S</keyword>
<evidence type="ECO:0000256" key="2">
    <source>
        <dbReference type="ARBA" id="ARBA00022723"/>
    </source>
</evidence>
<keyword evidence="5" id="KW-1015">Disulfide bond</keyword>
<dbReference type="SUPFAM" id="SSF50022">
    <property type="entry name" value="ISP domain"/>
    <property type="match status" value="1"/>
</dbReference>
<evidence type="ECO:0000259" key="8">
    <source>
        <dbReference type="PROSITE" id="PS51296"/>
    </source>
</evidence>
<evidence type="ECO:0000256" key="5">
    <source>
        <dbReference type="ARBA" id="ARBA00023157"/>
    </source>
</evidence>
<evidence type="ECO:0000256" key="4">
    <source>
        <dbReference type="ARBA" id="ARBA00023014"/>
    </source>
</evidence>
<name>A0A0S4LQT7_9BACT</name>
<keyword evidence="4" id="KW-0411">Iron-sulfur</keyword>
<organism evidence="9 10">
    <name type="scientific">Candidatus Nitrospira nitrificans</name>
    <dbReference type="NCBI Taxonomy" id="1742973"/>
    <lineage>
        <taxon>Bacteria</taxon>
        <taxon>Pseudomonadati</taxon>
        <taxon>Nitrospirota</taxon>
        <taxon>Nitrospiria</taxon>
        <taxon>Nitrospirales</taxon>
        <taxon>Nitrospiraceae</taxon>
        <taxon>Nitrospira</taxon>
    </lineage>
</organism>
<dbReference type="InterPro" id="IPR017941">
    <property type="entry name" value="Rieske_2Fe-2S"/>
</dbReference>
<feature type="transmembrane region" description="Helical" evidence="7">
    <location>
        <begin position="118"/>
        <end position="139"/>
    </location>
</feature>
<evidence type="ECO:0000256" key="3">
    <source>
        <dbReference type="ARBA" id="ARBA00023004"/>
    </source>
</evidence>
<dbReference type="CDD" id="cd03467">
    <property type="entry name" value="Rieske"/>
    <property type="match status" value="1"/>
</dbReference>
<dbReference type="OrthoDB" id="9767869at2"/>
<dbReference type="RefSeq" id="WP_090900264.1">
    <property type="nucleotide sequence ID" value="NZ_CZPZ01000032.1"/>
</dbReference>
<dbReference type="GO" id="GO:0016020">
    <property type="term" value="C:membrane"/>
    <property type="evidence" value="ECO:0007669"/>
    <property type="project" value="InterPro"/>
</dbReference>
<proteinExistence type="predicted"/>
<dbReference type="GO" id="GO:0046872">
    <property type="term" value="F:metal ion binding"/>
    <property type="evidence" value="ECO:0007669"/>
    <property type="project" value="UniProtKB-KW"/>
</dbReference>
<evidence type="ECO:0000256" key="7">
    <source>
        <dbReference type="SAM" id="Phobius"/>
    </source>
</evidence>
<dbReference type="AlphaFoldDB" id="A0A0S4LQT7"/>